<organism evidence="3 4">
    <name type="scientific">Candidatus Desulfatibia vada</name>
    <dbReference type="NCBI Taxonomy" id="2841696"/>
    <lineage>
        <taxon>Bacteria</taxon>
        <taxon>Pseudomonadati</taxon>
        <taxon>Thermodesulfobacteriota</taxon>
        <taxon>Desulfobacteria</taxon>
        <taxon>Desulfobacterales</taxon>
        <taxon>Desulfobacterales incertae sedis</taxon>
        <taxon>Candidatus Desulfatibia</taxon>
    </lineage>
</organism>
<dbReference type="Proteomes" id="UP000605201">
    <property type="component" value="Unassembled WGS sequence"/>
</dbReference>
<name>A0A8J6TS84_9BACT</name>
<evidence type="ECO:0000259" key="2">
    <source>
        <dbReference type="Pfam" id="PF01636"/>
    </source>
</evidence>
<dbReference type="Gene3D" id="3.30.200.20">
    <property type="entry name" value="Phosphorylase Kinase, domain 1"/>
    <property type="match status" value="1"/>
</dbReference>
<dbReference type="EMBL" id="JACNIG010000183">
    <property type="protein sequence ID" value="MBC8431840.1"/>
    <property type="molecule type" value="Genomic_DNA"/>
</dbReference>
<reference evidence="3 4" key="1">
    <citation type="submission" date="2020-08" db="EMBL/GenBank/DDBJ databases">
        <title>Bridging the membrane lipid divide: bacteria of the FCB group superphylum have the potential to synthesize archaeal ether lipids.</title>
        <authorList>
            <person name="Villanueva L."/>
            <person name="Von Meijenfeldt F.A.B."/>
            <person name="Westbye A.B."/>
            <person name="Yadav S."/>
            <person name="Hopmans E.C."/>
            <person name="Dutilh B.E."/>
            <person name="Sinninghe Damste J.S."/>
        </authorList>
    </citation>
    <scope>NUCLEOTIDE SEQUENCE [LARGE SCALE GENOMIC DNA]</scope>
    <source>
        <strain evidence="3">NIOZ-UU17</strain>
    </source>
</reference>
<sequence>MKALILAAGFGTRLLPFTENLPKPLFPIAGRPLLDIIIHALQQAGCKAIIINTHHLHQQIDDFIASQEYAIPVLTRYEPVILGTGGAIKNVADFWDDSPFMVVNSDIITDIDLKSVYDFHLKHPHPITLVLHDDPEFNTVSIDDKGLIKGFLDQSFTSAPAPKPAFISENLRLEEKKKDHKDQAWGNAARTLAFTGIHVVNPEILDLIPDKEFSSIIDVYTQLISSTNKICAFISKNCYWKDIGTPQRYRETTFEKMAPKAFQQAFQHPLNNNIHCRQIKGDGSDRNWYRLNSKNRSLVMVDHGIRPKSTTSEADAFVLIGRHLYDKDIPVPRIYLADTFSGLVFLQDLGDTNFQNFIQNTENQHWIVSSYKTVIDLFLKQSVYGAQGFDPAWTYQTEKYSRDLILDKECRYFVEAFLNKYLGMDFHFENLKDDFEYLADNALEFAVNGFMHRDLQSRNIMVNNNQFYFIDFQGGRSGPIQYDLASLLIDPYVELGYPMQKQFYEYCVEKLSALIHIDPERFSIGYKFCAVTRNLQILGAFGHLSRIKGKIYFEKYIPKALRSLKHNLAIFKDAELPNLKAIVAKL</sequence>
<evidence type="ECO:0000313" key="3">
    <source>
        <dbReference type="EMBL" id="MBC8431840.1"/>
    </source>
</evidence>
<evidence type="ECO:0000313" key="4">
    <source>
        <dbReference type="Proteomes" id="UP000605201"/>
    </source>
</evidence>
<protein>
    <submittedName>
        <fullName evidence="3">Phosphotransferase</fullName>
    </submittedName>
</protein>
<feature type="domain" description="Nucleotidyl transferase" evidence="1">
    <location>
        <begin position="2"/>
        <end position="252"/>
    </location>
</feature>
<dbReference type="SUPFAM" id="SSF53448">
    <property type="entry name" value="Nucleotide-diphospho-sugar transferases"/>
    <property type="match status" value="1"/>
</dbReference>
<dbReference type="Gene3D" id="3.90.1200.10">
    <property type="match status" value="1"/>
</dbReference>
<dbReference type="CDD" id="cd06422">
    <property type="entry name" value="NTP_transferase_like_1"/>
    <property type="match status" value="1"/>
</dbReference>
<dbReference type="InterPro" id="IPR005835">
    <property type="entry name" value="NTP_transferase_dom"/>
</dbReference>
<dbReference type="InterPro" id="IPR011009">
    <property type="entry name" value="Kinase-like_dom_sf"/>
</dbReference>
<accession>A0A8J6TS84</accession>
<dbReference type="PANTHER" id="PTHR22572">
    <property type="entry name" value="SUGAR-1-PHOSPHATE GUANYL TRANSFERASE"/>
    <property type="match status" value="1"/>
</dbReference>
<proteinExistence type="predicted"/>
<dbReference type="InterPro" id="IPR029044">
    <property type="entry name" value="Nucleotide-diphossugar_trans"/>
</dbReference>
<dbReference type="InterPro" id="IPR002575">
    <property type="entry name" value="Aminoglycoside_PTrfase"/>
</dbReference>
<evidence type="ECO:0000259" key="1">
    <source>
        <dbReference type="Pfam" id="PF00483"/>
    </source>
</evidence>
<dbReference type="InterPro" id="IPR050486">
    <property type="entry name" value="Mannose-1P_guanyltransferase"/>
</dbReference>
<dbReference type="Pfam" id="PF00483">
    <property type="entry name" value="NTP_transferase"/>
    <property type="match status" value="1"/>
</dbReference>
<dbReference type="Pfam" id="PF01636">
    <property type="entry name" value="APH"/>
    <property type="match status" value="1"/>
</dbReference>
<dbReference type="SUPFAM" id="SSF56112">
    <property type="entry name" value="Protein kinase-like (PK-like)"/>
    <property type="match status" value="1"/>
</dbReference>
<comment type="caution">
    <text evidence="3">The sequence shown here is derived from an EMBL/GenBank/DDBJ whole genome shotgun (WGS) entry which is preliminary data.</text>
</comment>
<feature type="domain" description="Aminoglycoside phosphotransferase" evidence="2">
    <location>
        <begin position="440"/>
        <end position="490"/>
    </location>
</feature>
<dbReference type="AlphaFoldDB" id="A0A8J6TS84"/>
<gene>
    <name evidence="3" type="ORF">H8D96_07955</name>
</gene>
<dbReference type="Gene3D" id="3.90.550.10">
    <property type="entry name" value="Spore Coat Polysaccharide Biosynthesis Protein SpsA, Chain A"/>
    <property type="match status" value="1"/>
</dbReference>